<dbReference type="SUPFAM" id="SSF117289">
    <property type="entry name" value="Nucleoporin domain"/>
    <property type="match status" value="1"/>
</dbReference>
<evidence type="ECO:0000256" key="1">
    <source>
        <dbReference type="ARBA" id="ARBA00022574"/>
    </source>
</evidence>
<dbReference type="Pfam" id="PF00400">
    <property type="entry name" value="WD40"/>
    <property type="match status" value="1"/>
</dbReference>
<evidence type="ECO:0000313" key="6">
    <source>
        <dbReference type="Proteomes" id="UP001159364"/>
    </source>
</evidence>
<dbReference type="AlphaFoldDB" id="A0AAV8SN75"/>
<keyword evidence="1 3" id="KW-0853">WD repeat</keyword>
<feature type="chain" id="PRO_5043552455" evidence="4">
    <location>
        <begin position="28"/>
        <end position="170"/>
    </location>
</feature>
<dbReference type="InterPro" id="IPR001680">
    <property type="entry name" value="WD40_rpt"/>
</dbReference>
<accession>A0AAV8SN75</accession>
<evidence type="ECO:0000256" key="4">
    <source>
        <dbReference type="SAM" id="SignalP"/>
    </source>
</evidence>
<name>A0AAV8SN75_9ROSI</name>
<evidence type="ECO:0000313" key="5">
    <source>
        <dbReference type="EMBL" id="KAJ8753451.1"/>
    </source>
</evidence>
<proteinExistence type="predicted"/>
<keyword evidence="6" id="KW-1185">Reference proteome</keyword>
<dbReference type="InterPro" id="IPR015943">
    <property type="entry name" value="WD40/YVTN_repeat-like_dom_sf"/>
</dbReference>
<gene>
    <name evidence="5" type="ORF">K2173_019850</name>
</gene>
<dbReference type="EMBL" id="JAIWQS010000010">
    <property type="protein sequence ID" value="KAJ8753451.1"/>
    <property type="molecule type" value="Genomic_DNA"/>
</dbReference>
<feature type="repeat" description="WD" evidence="3">
    <location>
        <begin position="50"/>
        <end position="91"/>
    </location>
</feature>
<dbReference type="PROSITE" id="PS50082">
    <property type="entry name" value="WD_REPEATS_2"/>
    <property type="match status" value="1"/>
</dbReference>
<sequence>MVKPSSSSLAVNLSHLFSLNLLRTLLAQVSLSTGYLRVFDYSKEQLFCGGKSYYGALLCCAWSMDGKYILAGGEDDLVQVWSMEDRKVVAWGEGHNSWVSGVAFDSYWSSPNSDGTGESVMYRFGSVGQIKMLATCVIPSVGELIHNSFCGTWKWMKLLFHFADALLVDL</sequence>
<dbReference type="InterPro" id="IPR051362">
    <property type="entry name" value="WD_repeat_creC_regulators"/>
</dbReference>
<reference evidence="5 6" key="1">
    <citation type="submission" date="2021-09" db="EMBL/GenBank/DDBJ databases">
        <title>Genomic insights and catalytic innovation underlie evolution of tropane alkaloids biosynthesis.</title>
        <authorList>
            <person name="Wang Y.-J."/>
            <person name="Tian T."/>
            <person name="Huang J.-P."/>
            <person name="Huang S.-X."/>
        </authorList>
    </citation>
    <scope>NUCLEOTIDE SEQUENCE [LARGE SCALE GENOMIC DNA]</scope>
    <source>
        <strain evidence="5">KIB-2018</strain>
        <tissue evidence="5">Leaf</tissue>
    </source>
</reference>
<dbReference type="PANTHER" id="PTHR14107:SF16">
    <property type="entry name" value="AT02583P"/>
    <property type="match status" value="1"/>
</dbReference>
<dbReference type="Proteomes" id="UP001159364">
    <property type="component" value="Linkage Group LG10"/>
</dbReference>
<keyword evidence="4" id="KW-0732">Signal</keyword>
<evidence type="ECO:0000256" key="2">
    <source>
        <dbReference type="ARBA" id="ARBA00022737"/>
    </source>
</evidence>
<keyword evidence="2" id="KW-0677">Repeat</keyword>
<evidence type="ECO:0000256" key="3">
    <source>
        <dbReference type="PROSITE-ProRule" id="PRU00221"/>
    </source>
</evidence>
<dbReference type="Gene3D" id="2.130.10.10">
    <property type="entry name" value="YVTN repeat-like/Quinoprotein amine dehydrogenase"/>
    <property type="match status" value="1"/>
</dbReference>
<dbReference type="PANTHER" id="PTHR14107">
    <property type="entry name" value="WD REPEAT PROTEIN"/>
    <property type="match status" value="1"/>
</dbReference>
<feature type="signal peptide" evidence="4">
    <location>
        <begin position="1"/>
        <end position="27"/>
    </location>
</feature>
<comment type="caution">
    <text evidence="5">The sequence shown here is derived from an EMBL/GenBank/DDBJ whole genome shotgun (WGS) entry which is preliminary data.</text>
</comment>
<protein>
    <submittedName>
        <fullName evidence="5">Uncharacterized protein</fullName>
    </submittedName>
</protein>
<organism evidence="5 6">
    <name type="scientific">Erythroxylum novogranatense</name>
    <dbReference type="NCBI Taxonomy" id="1862640"/>
    <lineage>
        <taxon>Eukaryota</taxon>
        <taxon>Viridiplantae</taxon>
        <taxon>Streptophyta</taxon>
        <taxon>Embryophyta</taxon>
        <taxon>Tracheophyta</taxon>
        <taxon>Spermatophyta</taxon>
        <taxon>Magnoliopsida</taxon>
        <taxon>eudicotyledons</taxon>
        <taxon>Gunneridae</taxon>
        <taxon>Pentapetalae</taxon>
        <taxon>rosids</taxon>
        <taxon>fabids</taxon>
        <taxon>Malpighiales</taxon>
        <taxon>Erythroxylaceae</taxon>
        <taxon>Erythroxylum</taxon>
    </lineage>
</organism>